<gene>
    <name evidence="6" type="ORF">TBC1_12102</name>
</gene>
<comment type="function">
    <text evidence="1">Involved in DNA recombination.</text>
</comment>
<dbReference type="PANTHER" id="PTHR30563:SF0">
    <property type="entry name" value="DNA RECOMBINATION PROTEIN RMUC"/>
    <property type="match status" value="1"/>
</dbReference>
<dbReference type="STRING" id="1678841.TBC1_12102"/>
<evidence type="ECO:0000313" key="6">
    <source>
        <dbReference type="EMBL" id="GAP44301.1"/>
    </source>
</evidence>
<accession>A0A0S7BUV9</accession>
<dbReference type="AlphaFoldDB" id="A0A0S7BUV9"/>
<evidence type="ECO:0000256" key="1">
    <source>
        <dbReference type="ARBA" id="ARBA00003416"/>
    </source>
</evidence>
<name>A0A0S7BUV9_9BACT</name>
<protein>
    <submittedName>
        <fullName evidence="6">DNA anti-recombination protein RmuC</fullName>
    </submittedName>
</protein>
<evidence type="ECO:0000256" key="2">
    <source>
        <dbReference type="ARBA" id="ARBA00009840"/>
    </source>
</evidence>
<evidence type="ECO:0000256" key="3">
    <source>
        <dbReference type="ARBA" id="ARBA00023054"/>
    </source>
</evidence>
<dbReference type="GO" id="GO:0006310">
    <property type="term" value="P:DNA recombination"/>
    <property type="evidence" value="ECO:0007669"/>
    <property type="project" value="UniProtKB-KW"/>
</dbReference>
<evidence type="ECO:0000313" key="7">
    <source>
        <dbReference type="Proteomes" id="UP000053091"/>
    </source>
</evidence>
<keyword evidence="3 5" id="KW-0175">Coiled coil</keyword>
<sequence>MNILLIVLIILAAANLLATILLRQNKSGIAELPFKMDALNTGLSRLEGNLKDDFRTNREESAASARDNRSEMSSSLNSFKSEMTENLRLITEQNQKALEMIVRTLDEKIGSLITKIDDNNKANRETLVSSLKDFTLEQRGKFDELKGEQKELTTKTLEQLEKITAKVEEKLNVISQQSQVETRQMREAVEKVIKEFQASFDKNVESFNNLQREKFGQLEEKQQRLVEGTEKKLEEMRLTVDEKLQKTLSERLGQSFELVGKQLESVQKGLGEMQTLAQDVGGLKRVLSNVKMRGGFGEVQLAMLLEQVLAPEQYEANVRTKKSSSDVVEFAIKLPGKDDITGQVWLPVDAKFPREAYEQLQNAYDIGDVLQVEAAQKMLEATIKKMAKDISEKYIDPPATTDFAIMFLPFEGIYAEVVRKASLLEELQRTYKVIVTGPTTLAAILNSLQMGFRTLAIQKRSSEVWKILGAVKKEFENFGGMLEKAQKNIQTASNQIDEVMGKRTRAIQRKLKGVEVLGEAEAQLLLPDMPDTDNGDEDTEN</sequence>
<keyword evidence="4" id="KW-0233">DNA recombination</keyword>
<feature type="coiled-coil region" evidence="5">
    <location>
        <begin position="219"/>
        <end position="246"/>
    </location>
</feature>
<dbReference type="PATRIC" id="fig|1678841.3.peg.2773"/>
<evidence type="ECO:0000256" key="4">
    <source>
        <dbReference type="ARBA" id="ARBA00023172"/>
    </source>
</evidence>
<proteinExistence type="inferred from homology"/>
<dbReference type="InterPro" id="IPR003798">
    <property type="entry name" value="DNA_recombination_RmuC"/>
</dbReference>
<evidence type="ECO:0000256" key="5">
    <source>
        <dbReference type="SAM" id="Coils"/>
    </source>
</evidence>
<feature type="coiled-coil region" evidence="5">
    <location>
        <begin position="150"/>
        <end position="177"/>
    </location>
</feature>
<dbReference type="Proteomes" id="UP000053091">
    <property type="component" value="Unassembled WGS sequence"/>
</dbReference>
<reference evidence="6" key="1">
    <citation type="journal article" date="2015" name="Genome Announc.">
        <title>Draft Genome Sequence of Bacteroidales Strain TBC1, a Novel Isolate from a Methanogenic Wastewater Treatment System.</title>
        <authorList>
            <person name="Tourlousse D.M."/>
            <person name="Matsuura N."/>
            <person name="Sun L."/>
            <person name="Toyonaga M."/>
            <person name="Kuroda K."/>
            <person name="Ohashi A."/>
            <person name="Cruz R."/>
            <person name="Yamaguchi T."/>
            <person name="Sekiguchi Y."/>
        </authorList>
    </citation>
    <scope>NUCLEOTIDE SEQUENCE [LARGE SCALE GENOMIC DNA]</scope>
    <source>
        <strain evidence="6">TBC1</strain>
    </source>
</reference>
<dbReference type="PANTHER" id="PTHR30563">
    <property type="entry name" value="DNA RECOMBINATION PROTEIN RMUC"/>
    <property type="match status" value="1"/>
</dbReference>
<dbReference type="Pfam" id="PF02646">
    <property type="entry name" value="RmuC"/>
    <property type="match status" value="1"/>
</dbReference>
<organism evidence="6">
    <name type="scientific">Lentimicrobium saccharophilum</name>
    <dbReference type="NCBI Taxonomy" id="1678841"/>
    <lineage>
        <taxon>Bacteria</taxon>
        <taxon>Pseudomonadati</taxon>
        <taxon>Bacteroidota</taxon>
        <taxon>Bacteroidia</taxon>
        <taxon>Bacteroidales</taxon>
        <taxon>Lentimicrobiaceae</taxon>
        <taxon>Lentimicrobium</taxon>
    </lineage>
</organism>
<keyword evidence="7" id="KW-1185">Reference proteome</keyword>
<comment type="similarity">
    <text evidence="2">Belongs to the RmuC family.</text>
</comment>
<dbReference type="EMBL" id="DF968183">
    <property type="protein sequence ID" value="GAP44301.1"/>
    <property type="molecule type" value="Genomic_DNA"/>
</dbReference>